<gene>
    <name evidence="6" type="primary">LOC111818290</name>
</gene>
<dbReference type="Pfam" id="PF13414">
    <property type="entry name" value="TPR_11"/>
    <property type="match status" value="1"/>
</dbReference>
<evidence type="ECO:0000256" key="2">
    <source>
        <dbReference type="ARBA" id="ARBA00022803"/>
    </source>
</evidence>
<dbReference type="GeneID" id="111818290"/>
<keyword evidence="5" id="KW-1185">Reference proteome</keyword>
<evidence type="ECO:0000256" key="1">
    <source>
        <dbReference type="ARBA" id="ARBA00022737"/>
    </source>
</evidence>
<evidence type="ECO:0000256" key="3">
    <source>
        <dbReference type="PROSITE-ProRule" id="PRU00339"/>
    </source>
</evidence>
<feature type="region of interest" description="Disordered" evidence="4">
    <location>
        <begin position="1"/>
        <end position="97"/>
    </location>
</feature>
<dbReference type="Proteomes" id="UP000515203">
    <property type="component" value="Unplaced"/>
</dbReference>
<evidence type="ECO:0000256" key="4">
    <source>
        <dbReference type="SAM" id="MobiDB-lite"/>
    </source>
</evidence>
<dbReference type="InParanoid" id="A0A6P6EZ22"/>
<dbReference type="InterPro" id="IPR050498">
    <property type="entry name" value="Ycf3"/>
</dbReference>
<dbReference type="OrthoDB" id="1658288at2759"/>
<proteinExistence type="predicted"/>
<keyword evidence="1" id="KW-0677">Repeat</keyword>
<dbReference type="PANTHER" id="PTHR44858">
    <property type="entry name" value="TETRATRICOPEPTIDE REPEAT PROTEIN 6"/>
    <property type="match status" value="1"/>
</dbReference>
<feature type="repeat" description="TPR" evidence="3">
    <location>
        <begin position="628"/>
        <end position="661"/>
    </location>
</feature>
<feature type="repeat" description="TPR" evidence="3">
    <location>
        <begin position="560"/>
        <end position="593"/>
    </location>
</feature>
<sequence>MSEELLDEGSSTFQIDQDGVSDRPSLDAEDIAFKFQDSLEMHPAEEPTERVEDGRRKSTLKVQSSEFLQIIGKEVKRPRRSKSETPPQRRKKYLKPQVDPRLLKKIPQARPTPHLHHLCTATPARQLPLDLHLASRVYHTADKKGHSAPLGIFGPSFLGDLFADTQRDRILYGIPLMDEQQESVSNAPVPPRLTPEIAWRMRWRFHNPHLELLGQEMSAYPGCTKMFWNPAAPKFAVPESVMKETVYPQYECVQRSRILTKKFLSDGKESVALYDYSTFQSLLPRRCVSFENIQHFSYQHSRQLKRAKSSVELRRQEAIAPMEIKDDIQSNIKVVMFQKAKELEHRLAKENKTMEASVSVSVKESIDVILDTIQEEYNSVDLSRFLTEASRQAGITYIVYPKKKKTKWKKSLKSEKLTIVCEELSKPPNMIKRSTSHGILPGQKKYLLKVPLYERLTRSPSLPMSLNFDKFVGRRGGMLETRDPYMWAHDTLFRSKLQKIATKVDEMTIKRDLSESAEEPPNVQLSDSLECDLPPEVIKHYESEVEILTEEINEKKTFPAFAYCRRGAIYRKLGKLQSAMSDLQEAILLEPLFLNAYWHRHFIYLFQDKINEALEDLNYISKYNKNNADAYLSKAEIYRKSNNITLAILNYTQAIKCRPTNADIYFRRGEVYEKENRVLAVDDFSKCIFYDPKRTDALMKRGKFYSENENWISAIQDFTALLNIEQKNSEAWTYRGKAYFRRHLYKQATQDFSVAIHLDPNNWLVSCSKTRPTHGFAKFYGLTLKETLNTYLAGEIP</sequence>
<evidence type="ECO:0000313" key="5">
    <source>
        <dbReference type="Proteomes" id="UP000515203"/>
    </source>
</evidence>
<dbReference type="RefSeq" id="XP_023577600.1">
    <property type="nucleotide sequence ID" value="XM_023721832.1"/>
</dbReference>
<name>A0A6P6EZ22_OCTDE</name>
<dbReference type="SMART" id="SM00028">
    <property type="entry name" value="TPR"/>
    <property type="match status" value="6"/>
</dbReference>
<organism evidence="5 6">
    <name type="scientific">Octodon degus</name>
    <name type="common">Degu</name>
    <name type="synonym">Sciurus degus</name>
    <dbReference type="NCBI Taxonomy" id="10160"/>
    <lineage>
        <taxon>Eukaryota</taxon>
        <taxon>Metazoa</taxon>
        <taxon>Chordata</taxon>
        <taxon>Craniata</taxon>
        <taxon>Vertebrata</taxon>
        <taxon>Euteleostomi</taxon>
        <taxon>Mammalia</taxon>
        <taxon>Eutheria</taxon>
        <taxon>Euarchontoglires</taxon>
        <taxon>Glires</taxon>
        <taxon>Rodentia</taxon>
        <taxon>Hystricomorpha</taxon>
        <taxon>Octodontidae</taxon>
        <taxon>Octodon</taxon>
    </lineage>
</organism>
<feature type="compositionally biased region" description="Basic and acidic residues" evidence="4">
    <location>
        <begin position="37"/>
        <end position="56"/>
    </location>
</feature>
<reference evidence="6" key="1">
    <citation type="submission" date="2025-08" db="UniProtKB">
        <authorList>
            <consortium name="RefSeq"/>
        </authorList>
    </citation>
    <scope>IDENTIFICATION</scope>
</reference>
<dbReference type="Gene3D" id="1.25.40.10">
    <property type="entry name" value="Tetratricopeptide repeat domain"/>
    <property type="match status" value="3"/>
</dbReference>
<protein>
    <submittedName>
        <fullName evidence="6">Uncharacterized protein LOC111818290</fullName>
    </submittedName>
</protein>
<accession>A0A6P6EZ22</accession>
<dbReference type="AlphaFoldDB" id="A0A6P6EZ22"/>
<dbReference type="PROSITE" id="PS50005">
    <property type="entry name" value="TPR"/>
    <property type="match status" value="3"/>
</dbReference>
<keyword evidence="2 3" id="KW-0802">TPR repeat</keyword>
<dbReference type="SUPFAM" id="SSF48452">
    <property type="entry name" value="TPR-like"/>
    <property type="match status" value="1"/>
</dbReference>
<dbReference type="PANTHER" id="PTHR44858:SF1">
    <property type="entry name" value="UDP-N-ACETYLGLUCOSAMINE--PEPTIDE N-ACETYLGLUCOSAMINYLTRANSFERASE SPINDLY-RELATED"/>
    <property type="match status" value="1"/>
</dbReference>
<dbReference type="InterPro" id="IPR019734">
    <property type="entry name" value="TPR_rpt"/>
</dbReference>
<evidence type="ECO:0000313" key="6">
    <source>
        <dbReference type="RefSeq" id="XP_023577600.1"/>
    </source>
</evidence>
<dbReference type="Pfam" id="PF13181">
    <property type="entry name" value="TPR_8"/>
    <property type="match status" value="1"/>
</dbReference>
<feature type="repeat" description="TPR" evidence="3">
    <location>
        <begin position="729"/>
        <end position="762"/>
    </location>
</feature>
<dbReference type="InterPro" id="IPR011990">
    <property type="entry name" value="TPR-like_helical_dom_sf"/>
</dbReference>